<evidence type="ECO:0000256" key="2">
    <source>
        <dbReference type="ARBA" id="ARBA00023002"/>
    </source>
</evidence>
<evidence type="ECO:0000313" key="5">
    <source>
        <dbReference type="EMBL" id="MFD1236742.1"/>
    </source>
</evidence>
<dbReference type="PRINTS" id="PR00368">
    <property type="entry name" value="FADPNR"/>
</dbReference>
<dbReference type="InterPro" id="IPR023753">
    <property type="entry name" value="FAD/NAD-binding_dom"/>
</dbReference>
<keyword evidence="2" id="KW-0560">Oxidoreductase</keyword>
<comment type="catalytic activity">
    <reaction evidence="3">
        <text>[thioredoxin]-dithiol + NADP(+) = [thioredoxin]-disulfide + NADPH + H(+)</text>
        <dbReference type="Rhea" id="RHEA:20345"/>
        <dbReference type="Rhea" id="RHEA-COMP:10698"/>
        <dbReference type="Rhea" id="RHEA-COMP:10700"/>
        <dbReference type="ChEBI" id="CHEBI:15378"/>
        <dbReference type="ChEBI" id="CHEBI:29950"/>
        <dbReference type="ChEBI" id="CHEBI:50058"/>
        <dbReference type="ChEBI" id="CHEBI:57783"/>
        <dbReference type="ChEBI" id="CHEBI:58349"/>
        <dbReference type="EC" id="1.8.1.9"/>
    </reaction>
</comment>
<keyword evidence="1" id="KW-0285">Flavoprotein</keyword>
<evidence type="ECO:0000256" key="3">
    <source>
        <dbReference type="ARBA" id="ARBA00048132"/>
    </source>
</evidence>
<proteinExistence type="predicted"/>
<organism evidence="5 6">
    <name type="scientific">Pseudonocardia benzenivorans</name>
    <dbReference type="NCBI Taxonomy" id="228005"/>
    <lineage>
        <taxon>Bacteria</taxon>
        <taxon>Bacillati</taxon>
        <taxon>Actinomycetota</taxon>
        <taxon>Actinomycetes</taxon>
        <taxon>Pseudonocardiales</taxon>
        <taxon>Pseudonocardiaceae</taxon>
        <taxon>Pseudonocardia</taxon>
    </lineage>
</organism>
<feature type="domain" description="FAD/NAD(P)-binding" evidence="4">
    <location>
        <begin position="7"/>
        <end position="281"/>
    </location>
</feature>
<dbReference type="SUPFAM" id="SSF51905">
    <property type="entry name" value="FAD/NAD(P)-binding domain"/>
    <property type="match status" value="1"/>
</dbReference>
<accession>A0ABW3VN86</accession>
<dbReference type="InterPro" id="IPR050097">
    <property type="entry name" value="Ferredoxin-NADP_redctase_2"/>
</dbReference>
<evidence type="ECO:0000313" key="6">
    <source>
        <dbReference type="Proteomes" id="UP001597182"/>
    </source>
</evidence>
<dbReference type="Proteomes" id="UP001597182">
    <property type="component" value="Unassembled WGS sequence"/>
</dbReference>
<dbReference type="Pfam" id="PF07992">
    <property type="entry name" value="Pyr_redox_2"/>
    <property type="match status" value="1"/>
</dbReference>
<sequence length="325" mass="32936">MTNSENHDVLVVGGGAAGLSAALMLGRSRRSVLVLDAGEPRNAPAAGIHGLLGHEGTPPAELLRRGREEVGRYGVVVRRARAVAATRDESGFTVTLDGGGAVHARRIVLATGVVDELPAVDGLAARWGRDVLHCPYCHGWEVRDRAIVVLATGPMAVHQALLFHQLSADVTLLLHEQPALVDEQAAELAAVGVRVVDGAVARVVVENDVLTGVQLRSGEVVPAEAVAVGSRPVARRDLLADLGLGLRELPGGTGAAVEADPTGATATPGVWAAGNLTDPFAQVGASAAAGAKAGAMVNADLVAEEARAALAPTSLTGAGVAGSHP</sequence>
<dbReference type="Gene3D" id="3.50.50.60">
    <property type="entry name" value="FAD/NAD(P)-binding domain"/>
    <property type="match status" value="2"/>
</dbReference>
<evidence type="ECO:0000259" key="4">
    <source>
        <dbReference type="Pfam" id="PF07992"/>
    </source>
</evidence>
<dbReference type="RefSeq" id="WP_013677522.1">
    <property type="nucleotide sequence ID" value="NZ_BAABKS010000002.1"/>
</dbReference>
<gene>
    <name evidence="5" type="ORF">ACFQ34_25935</name>
</gene>
<reference evidence="6" key="1">
    <citation type="journal article" date="2019" name="Int. J. Syst. Evol. Microbiol.">
        <title>The Global Catalogue of Microorganisms (GCM) 10K type strain sequencing project: providing services to taxonomists for standard genome sequencing and annotation.</title>
        <authorList>
            <consortium name="The Broad Institute Genomics Platform"/>
            <consortium name="The Broad Institute Genome Sequencing Center for Infectious Disease"/>
            <person name="Wu L."/>
            <person name="Ma J."/>
        </authorList>
    </citation>
    <scope>NUCLEOTIDE SEQUENCE [LARGE SCALE GENOMIC DNA]</scope>
    <source>
        <strain evidence="6">CCUG 49018</strain>
    </source>
</reference>
<comment type="caution">
    <text evidence="5">The sequence shown here is derived from an EMBL/GenBank/DDBJ whole genome shotgun (WGS) entry which is preliminary data.</text>
</comment>
<dbReference type="InterPro" id="IPR036188">
    <property type="entry name" value="FAD/NAD-bd_sf"/>
</dbReference>
<name>A0ABW3VN86_9PSEU</name>
<protein>
    <submittedName>
        <fullName evidence="5">NAD(P)/FAD-dependent oxidoreductase</fullName>
    </submittedName>
</protein>
<dbReference type="PRINTS" id="PR00469">
    <property type="entry name" value="PNDRDTASEII"/>
</dbReference>
<dbReference type="PANTHER" id="PTHR48105">
    <property type="entry name" value="THIOREDOXIN REDUCTASE 1-RELATED-RELATED"/>
    <property type="match status" value="1"/>
</dbReference>
<dbReference type="EMBL" id="JBHTMB010000241">
    <property type="protein sequence ID" value="MFD1236742.1"/>
    <property type="molecule type" value="Genomic_DNA"/>
</dbReference>
<keyword evidence="6" id="KW-1185">Reference proteome</keyword>
<evidence type="ECO:0000256" key="1">
    <source>
        <dbReference type="ARBA" id="ARBA00022630"/>
    </source>
</evidence>